<dbReference type="AlphaFoldDB" id="A0ABD1CZX8"/>
<comment type="caution">
    <text evidence="3">The sequence shown here is derived from an EMBL/GenBank/DDBJ whole genome shotgun (WGS) entry which is preliminary data.</text>
</comment>
<feature type="transmembrane region" description="Helical" evidence="1">
    <location>
        <begin position="245"/>
        <end position="266"/>
    </location>
</feature>
<keyword evidence="4" id="KW-1185">Reference proteome</keyword>
<sequence length="587" mass="65146">MANNRFLPANNLLGYFKKGRFHKFESSEVQRRARSYDIDYYQVEYTEKFPLQEEESVEDSSGGYYYYLITLSFAAVSFYMGASSASNSSNPFQWNFQPAWVAGSLGASLGALTPAGIAASFTFLTTTMRMPGMVAGIVILTISAGFGYLCAASTGKDWNYRNWNMTSPVMRNALFGGTMFGSAFWAGIGSVETSFYGASGAARVVFIIVVISGTLGTAFYATAVSRGNVRFWEWNWRDPEVAWKTAYGATFGLGMAIPVYSLGALWPQFLEELKETDKTAQLYGDQYVWSDKNNTKNPNATTAQMYTLVETIFISGALFEATEIHPLLDYLPSSASTNLPLLDGFVHKIYSHFENLLNTPPTTNSTQELAFPKTNQKPHYLLPNCYHHAPQPDQPPITSCTGHNFQYTIHPKSGSALTEDRYSYCSPIEFGGKPSVVCEGESSTLIFTPKFTTPLLDHLDGVMMLALVAPAVIRNVRSLVGLCCRMFSGEVQEEVLPDERDVLLVMERLIKMAANLAKSADPLDMKNAVEIPLTDEATAAAEQKAQQQQQKQKRQINWKFWEALNWEPLKTPRSVLKGGQVVSDNDL</sequence>
<feature type="transmembrane region" description="Helical" evidence="1">
    <location>
        <begin position="130"/>
        <end position="151"/>
    </location>
</feature>
<evidence type="ECO:0000259" key="2">
    <source>
        <dbReference type="Pfam" id="PF15651"/>
    </source>
</evidence>
<evidence type="ECO:0000256" key="1">
    <source>
        <dbReference type="SAM" id="Phobius"/>
    </source>
</evidence>
<evidence type="ECO:0000313" key="3">
    <source>
        <dbReference type="EMBL" id="KAL1384021.1"/>
    </source>
</evidence>
<feature type="transmembrane region" description="Helical" evidence="1">
    <location>
        <begin position="200"/>
        <end position="224"/>
    </location>
</feature>
<proteinExistence type="predicted"/>
<keyword evidence="1" id="KW-0812">Transmembrane</keyword>
<feature type="transmembrane region" description="Helical" evidence="1">
    <location>
        <begin position="64"/>
        <end position="82"/>
    </location>
</feature>
<keyword evidence="1" id="KW-0472">Membrane</keyword>
<dbReference type="Proteomes" id="UP001562425">
    <property type="component" value="Unassembled WGS sequence"/>
</dbReference>
<feature type="transmembrane region" description="Helical" evidence="1">
    <location>
        <begin position="172"/>
        <end position="188"/>
    </location>
</feature>
<protein>
    <recommendedName>
        <fullName evidence="2">Tox-SGS domain-containing protein</fullName>
    </recommendedName>
</protein>
<dbReference type="EMBL" id="JBEHCU010008364">
    <property type="protein sequence ID" value="KAL1384021.1"/>
    <property type="molecule type" value="Genomic_DNA"/>
</dbReference>
<evidence type="ECO:0000313" key="4">
    <source>
        <dbReference type="Proteomes" id="UP001562425"/>
    </source>
</evidence>
<feature type="domain" description="Tox-SGS" evidence="2">
    <location>
        <begin position="395"/>
        <end position="476"/>
    </location>
</feature>
<accession>A0ABD1CZX8</accession>
<dbReference type="InterPro" id="IPR028901">
    <property type="entry name" value="Tox-SGS_dom"/>
</dbReference>
<gene>
    <name evidence="3" type="ORF">pipiens_013058</name>
</gene>
<keyword evidence="1" id="KW-1133">Transmembrane helix</keyword>
<reference evidence="3 4" key="1">
    <citation type="submission" date="2024-05" db="EMBL/GenBank/DDBJ databases">
        <title>Culex pipiens pipiens assembly and annotation.</title>
        <authorList>
            <person name="Alout H."/>
            <person name="Durand T."/>
        </authorList>
    </citation>
    <scope>NUCLEOTIDE SEQUENCE [LARGE SCALE GENOMIC DNA]</scope>
    <source>
        <strain evidence="3">HA-2024</strain>
        <tissue evidence="3">Whole body</tissue>
    </source>
</reference>
<feature type="transmembrane region" description="Helical" evidence="1">
    <location>
        <begin position="102"/>
        <end position="124"/>
    </location>
</feature>
<dbReference type="Pfam" id="PF15651">
    <property type="entry name" value="Tox-SGS"/>
    <property type="match status" value="1"/>
</dbReference>
<organism evidence="3 4">
    <name type="scientific">Culex pipiens pipiens</name>
    <name type="common">Northern house mosquito</name>
    <dbReference type="NCBI Taxonomy" id="38569"/>
    <lineage>
        <taxon>Eukaryota</taxon>
        <taxon>Metazoa</taxon>
        <taxon>Ecdysozoa</taxon>
        <taxon>Arthropoda</taxon>
        <taxon>Hexapoda</taxon>
        <taxon>Insecta</taxon>
        <taxon>Pterygota</taxon>
        <taxon>Neoptera</taxon>
        <taxon>Endopterygota</taxon>
        <taxon>Diptera</taxon>
        <taxon>Nematocera</taxon>
        <taxon>Culicoidea</taxon>
        <taxon>Culicidae</taxon>
        <taxon>Culicinae</taxon>
        <taxon>Culicini</taxon>
        <taxon>Culex</taxon>
        <taxon>Culex</taxon>
    </lineage>
</organism>
<name>A0ABD1CZX8_CULPP</name>